<feature type="transmembrane region" description="Helical" evidence="6">
    <location>
        <begin position="70"/>
        <end position="88"/>
    </location>
</feature>
<keyword evidence="3 6" id="KW-0812">Transmembrane</keyword>
<dbReference type="InterPro" id="IPR001123">
    <property type="entry name" value="LeuE-type"/>
</dbReference>
<keyword evidence="5 6" id="KW-0472">Membrane</keyword>
<feature type="transmembrane region" description="Helical" evidence="6">
    <location>
        <begin position="149"/>
        <end position="169"/>
    </location>
</feature>
<dbReference type="PANTHER" id="PTHR30086">
    <property type="entry name" value="ARGININE EXPORTER PROTEIN ARGO"/>
    <property type="match status" value="1"/>
</dbReference>
<dbReference type="Proteomes" id="UP000321635">
    <property type="component" value="Unassembled WGS sequence"/>
</dbReference>
<sequence length="208" mass="21271">MSSLSSAGLAGFALSCSLIAAIGAQNMFVLQQGLRRNHVGPIILFCTICDAALISLGVSGIGALVHVAPAMLSFMTYGGAAFLAWYGLSALRRAIRSGGMDADGAPPLPLGKALARTAAFTFLNPHVYLDTVLLMGAAGSAQPVDARPAFVVGAALASLVWFVSLGYGARVLAPVLARPTAWRVLDCVVGVTMLAMALNLVARAAQSA</sequence>
<accession>A0A511XDA9</accession>
<dbReference type="AlphaFoldDB" id="A0A511XDA9"/>
<evidence type="ECO:0000256" key="4">
    <source>
        <dbReference type="ARBA" id="ARBA00022989"/>
    </source>
</evidence>
<evidence type="ECO:0000256" key="3">
    <source>
        <dbReference type="ARBA" id="ARBA00022692"/>
    </source>
</evidence>
<dbReference type="OrthoDB" id="5638726at2"/>
<dbReference type="GO" id="GO:0005886">
    <property type="term" value="C:plasma membrane"/>
    <property type="evidence" value="ECO:0007669"/>
    <property type="project" value="UniProtKB-SubCell"/>
</dbReference>
<comment type="subcellular location">
    <subcellularLocation>
        <location evidence="1">Cell membrane</location>
        <topology evidence="1">Multi-pass membrane protein</topology>
    </subcellularLocation>
</comment>
<evidence type="ECO:0000256" key="1">
    <source>
        <dbReference type="ARBA" id="ARBA00004651"/>
    </source>
</evidence>
<dbReference type="PANTHER" id="PTHR30086:SF20">
    <property type="entry name" value="ARGININE EXPORTER PROTEIN ARGO-RELATED"/>
    <property type="match status" value="1"/>
</dbReference>
<evidence type="ECO:0000313" key="8">
    <source>
        <dbReference type="Proteomes" id="UP000321635"/>
    </source>
</evidence>
<keyword evidence="8" id="KW-1185">Reference proteome</keyword>
<keyword evidence="2" id="KW-1003">Cell membrane</keyword>
<evidence type="ECO:0000256" key="5">
    <source>
        <dbReference type="ARBA" id="ARBA00023136"/>
    </source>
</evidence>
<evidence type="ECO:0000256" key="6">
    <source>
        <dbReference type="SAM" id="Phobius"/>
    </source>
</evidence>
<dbReference type="GO" id="GO:0015171">
    <property type="term" value="F:amino acid transmembrane transporter activity"/>
    <property type="evidence" value="ECO:0007669"/>
    <property type="project" value="TreeGrafter"/>
</dbReference>
<proteinExistence type="predicted"/>
<gene>
    <name evidence="7" type="ORF">ANI02nite_27550</name>
</gene>
<protein>
    <submittedName>
        <fullName evidence="7">Transport-related membrane protein</fullName>
    </submittedName>
</protein>
<organism evidence="7 8">
    <name type="scientific">Acetobacter nitrogenifigens DSM 23921 = NBRC 105050</name>
    <dbReference type="NCBI Taxonomy" id="1120919"/>
    <lineage>
        <taxon>Bacteria</taxon>
        <taxon>Pseudomonadati</taxon>
        <taxon>Pseudomonadota</taxon>
        <taxon>Alphaproteobacteria</taxon>
        <taxon>Acetobacterales</taxon>
        <taxon>Acetobacteraceae</taxon>
        <taxon>Acetobacter</taxon>
    </lineage>
</organism>
<feature type="transmembrane region" description="Helical" evidence="6">
    <location>
        <begin position="181"/>
        <end position="202"/>
    </location>
</feature>
<comment type="caution">
    <text evidence="7">The sequence shown here is derived from an EMBL/GenBank/DDBJ whole genome shotgun (WGS) entry which is preliminary data.</text>
</comment>
<feature type="transmembrane region" description="Helical" evidence="6">
    <location>
        <begin position="6"/>
        <end position="30"/>
    </location>
</feature>
<feature type="transmembrane region" description="Helical" evidence="6">
    <location>
        <begin position="42"/>
        <end position="64"/>
    </location>
</feature>
<evidence type="ECO:0000256" key="2">
    <source>
        <dbReference type="ARBA" id="ARBA00022475"/>
    </source>
</evidence>
<evidence type="ECO:0000313" key="7">
    <source>
        <dbReference type="EMBL" id="GEN60871.1"/>
    </source>
</evidence>
<dbReference type="EMBL" id="BJYF01000021">
    <property type="protein sequence ID" value="GEN60871.1"/>
    <property type="molecule type" value="Genomic_DNA"/>
</dbReference>
<keyword evidence="4 6" id="KW-1133">Transmembrane helix</keyword>
<dbReference type="RefSeq" id="WP_026398464.1">
    <property type="nucleotide sequence ID" value="NZ_AUBI01000012.1"/>
</dbReference>
<reference evidence="7 8" key="1">
    <citation type="submission" date="2019-07" db="EMBL/GenBank/DDBJ databases">
        <title>Whole genome shotgun sequence of Acetobacter nitrogenifigens NBRC 105050.</title>
        <authorList>
            <person name="Hosoyama A."/>
            <person name="Uohara A."/>
            <person name="Ohji S."/>
            <person name="Ichikawa N."/>
        </authorList>
    </citation>
    <scope>NUCLEOTIDE SEQUENCE [LARGE SCALE GENOMIC DNA]</scope>
    <source>
        <strain evidence="7 8">NBRC 105050</strain>
    </source>
</reference>
<dbReference type="Pfam" id="PF01810">
    <property type="entry name" value="LysE"/>
    <property type="match status" value="1"/>
</dbReference>
<name>A0A511XDA9_9PROT</name>